<dbReference type="PROSITE" id="PS00086">
    <property type="entry name" value="CYTOCHROME_P450"/>
    <property type="match status" value="2"/>
</dbReference>
<gene>
    <name evidence="14" type="ORF">UY3_18100</name>
</gene>
<dbReference type="eggNOG" id="KOG0156">
    <property type="taxonomic scope" value="Eukaryota"/>
</dbReference>
<evidence type="ECO:0000256" key="13">
    <source>
        <dbReference type="PIRSR" id="PIRSR602401-1"/>
    </source>
</evidence>
<evidence type="ECO:0000256" key="1">
    <source>
        <dbReference type="ARBA" id="ARBA00001971"/>
    </source>
</evidence>
<evidence type="ECO:0000256" key="9">
    <source>
        <dbReference type="ARBA" id="ARBA00023002"/>
    </source>
</evidence>
<keyword evidence="6 13" id="KW-0479">Metal-binding</keyword>
<reference evidence="15" key="1">
    <citation type="journal article" date="2013" name="Nat. Genet.">
        <title>The draft genomes of soft-shell turtle and green sea turtle yield insights into the development and evolution of the turtle-specific body plan.</title>
        <authorList>
            <person name="Wang Z."/>
            <person name="Pascual-Anaya J."/>
            <person name="Zadissa A."/>
            <person name="Li W."/>
            <person name="Niimura Y."/>
            <person name="Huang Z."/>
            <person name="Li C."/>
            <person name="White S."/>
            <person name="Xiong Z."/>
            <person name="Fang D."/>
            <person name="Wang B."/>
            <person name="Ming Y."/>
            <person name="Chen Y."/>
            <person name="Zheng Y."/>
            <person name="Kuraku S."/>
            <person name="Pignatelli M."/>
            <person name="Herrero J."/>
            <person name="Beal K."/>
            <person name="Nozawa M."/>
            <person name="Li Q."/>
            <person name="Wang J."/>
            <person name="Zhang H."/>
            <person name="Yu L."/>
            <person name="Shigenobu S."/>
            <person name="Wang J."/>
            <person name="Liu J."/>
            <person name="Flicek P."/>
            <person name="Searle S."/>
            <person name="Wang J."/>
            <person name="Kuratani S."/>
            <person name="Yin Y."/>
            <person name="Aken B."/>
            <person name="Zhang G."/>
            <person name="Irie N."/>
        </authorList>
    </citation>
    <scope>NUCLEOTIDE SEQUENCE [LARGE SCALE GENOMIC DNA]</scope>
</reference>
<organism evidence="14 15">
    <name type="scientific">Chelonia mydas</name>
    <name type="common">Green sea-turtle</name>
    <name type="synonym">Chelonia agassizi</name>
    <dbReference type="NCBI Taxonomy" id="8469"/>
    <lineage>
        <taxon>Eukaryota</taxon>
        <taxon>Metazoa</taxon>
        <taxon>Chordata</taxon>
        <taxon>Craniata</taxon>
        <taxon>Vertebrata</taxon>
        <taxon>Euteleostomi</taxon>
        <taxon>Archelosauria</taxon>
        <taxon>Testudinata</taxon>
        <taxon>Testudines</taxon>
        <taxon>Cryptodira</taxon>
        <taxon>Durocryptodira</taxon>
        <taxon>Americhelydia</taxon>
        <taxon>Chelonioidea</taxon>
        <taxon>Cheloniidae</taxon>
        <taxon>Chelonia</taxon>
    </lineage>
</organism>
<evidence type="ECO:0000256" key="5">
    <source>
        <dbReference type="ARBA" id="ARBA00022617"/>
    </source>
</evidence>
<keyword evidence="5 13" id="KW-0349">Heme</keyword>
<dbReference type="InterPro" id="IPR001128">
    <property type="entry name" value="Cyt_P450"/>
</dbReference>
<dbReference type="InterPro" id="IPR017972">
    <property type="entry name" value="Cyt_P450_CS"/>
</dbReference>
<evidence type="ECO:0000256" key="10">
    <source>
        <dbReference type="ARBA" id="ARBA00023004"/>
    </source>
</evidence>
<dbReference type="GO" id="GO:0008392">
    <property type="term" value="F:arachidonate epoxygenase activity"/>
    <property type="evidence" value="ECO:0007669"/>
    <property type="project" value="TreeGrafter"/>
</dbReference>
<sequence length="701" mass="79841">MPPGPIPLPLLGNLLQVNLSNMRKSLMKEKQNPASEFSLKNIVLMALNVFFAGTETVSTTLRYGFLLLLKHPEIEERIHEEIDRVIGRNRAPSMEDRSRMPYTNAVIHEFQRFCDIIPMGLARRVTRDTQFRGYTIPKGTEVYPVLGSVLYAPTQFSRVGSRRTFVPSHCLDGNGQFKKSDAFVPFSIGKRYCFGEMLAIMELFLFLTSILQNFRFRSPVEPKDIDISPKLIGFASLPRSYKISLISERYGPVYTLHLGPRRVVVLCGYQAVKEALLDQAEDFSGRGKQATFDWIAQGYGLPFDPTYFLSRTVSNVISSVVFGDRFDYEDKEFLSLLAMITESFRFTATAWGQLYEMFSDTMRYLPGPQREAFKQLAGLEKFIERKVKVNQETLDPSAPRDFIDCFLVKMQQEKQNPASEFSLKNIVLMALNVFFAGTETVSTTLRYGFLLLLKHPEIEERIHEEIDRVIGRNRAPSMEDRSRMPYTDAVIHEFQRFCDIIPMGLARRVTRDTQFRGYTIPKLVLTNFGSSAGDLALCVLHLLLVFPECLRAPVTDQTPLRSGLYMRRMQRRCPTELIVEVLDNSCIQGQPGSVGTEVYPVLGSVLYDPTQFSSPSTFDPSHFLDGNGQFKKSDAFVPFSIGKRYCFGEMLAIMELFLFLTSILQNFRFCSPVEPKDIDISPKLIGFASLPRSYEICLVPR</sequence>
<dbReference type="InterPro" id="IPR002401">
    <property type="entry name" value="Cyt_P450_E_grp-I"/>
</dbReference>
<dbReference type="STRING" id="8469.M7AYK2"/>
<evidence type="ECO:0000256" key="12">
    <source>
        <dbReference type="ARBA" id="ARBA00023136"/>
    </source>
</evidence>
<dbReference type="PRINTS" id="PR00463">
    <property type="entry name" value="EP450I"/>
</dbReference>
<keyword evidence="7" id="KW-0256">Endoplasmic reticulum</keyword>
<comment type="similarity">
    <text evidence="4">Belongs to the cytochrome P450 family.</text>
</comment>
<comment type="cofactor">
    <cofactor evidence="1 13">
        <name>heme</name>
        <dbReference type="ChEBI" id="CHEBI:30413"/>
    </cofactor>
</comment>
<dbReference type="PRINTS" id="PR00385">
    <property type="entry name" value="P450"/>
</dbReference>
<keyword evidence="8" id="KW-0492">Microsome</keyword>
<dbReference type="GO" id="GO:0016712">
    <property type="term" value="F:oxidoreductase activity, acting on paired donors, with incorporation or reduction of molecular oxygen, reduced flavin or flavoprotein as one donor, and incorporation of one atom of oxygen"/>
    <property type="evidence" value="ECO:0007669"/>
    <property type="project" value="TreeGrafter"/>
</dbReference>
<dbReference type="GO" id="GO:0019373">
    <property type="term" value="P:epoxygenase P450 pathway"/>
    <property type="evidence" value="ECO:0007669"/>
    <property type="project" value="TreeGrafter"/>
</dbReference>
<dbReference type="Gene3D" id="1.10.630.10">
    <property type="entry name" value="Cytochrome P450"/>
    <property type="match status" value="2"/>
</dbReference>
<dbReference type="EMBL" id="KB597546">
    <property type="protein sequence ID" value="EMP24843.1"/>
    <property type="molecule type" value="Genomic_DNA"/>
</dbReference>
<keyword evidence="12" id="KW-0472">Membrane</keyword>
<feature type="binding site" description="axial binding residue" evidence="13">
    <location>
        <position position="193"/>
    </location>
    <ligand>
        <name>heme</name>
        <dbReference type="ChEBI" id="CHEBI:30413"/>
    </ligand>
    <ligandPart>
        <name>Fe</name>
        <dbReference type="ChEBI" id="CHEBI:18248"/>
    </ligandPart>
</feature>
<evidence type="ECO:0000256" key="8">
    <source>
        <dbReference type="ARBA" id="ARBA00022848"/>
    </source>
</evidence>
<dbReference type="SUPFAM" id="SSF48264">
    <property type="entry name" value="Cytochrome P450"/>
    <property type="match status" value="2"/>
</dbReference>
<keyword evidence="9" id="KW-0560">Oxidoreductase</keyword>
<proteinExistence type="inferred from homology"/>
<dbReference type="InterPro" id="IPR050182">
    <property type="entry name" value="Cytochrome_P450_fam2"/>
</dbReference>
<comment type="subcellular location">
    <subcellularLocation>
        <location evidence="3">Endoplasmic reticulum membrane</location>
        <topology evidence="3">Peripheral membrane protein</topology>
    </subcellularLocation>
    <subcellularLocation>
        <location evidence="2">Microsome membrane</location>
        <topology evidence="2">Peripheral membrane protein</topology>
    </subcellularLocation>
</comment>
<evidence type="ECO:0000256" key="2">
    <source>
        <dbReference type="ARBA" id="ARBA00004174"/>
    </source>
</evidence>
<dbReference type="Pfam" id="PF00067">
    <property type="entry name" value="p450"/>
    <property type="match status" value="4"/>
</dbReference>
<accession>M7AYK2</accession>
<evidence type="ECO:0000313" key="14">
    <source>
        <dbReference type="EMBL" id="EMP24843.1"/>
    </source>
</evidence>
<keyword evidence="11" id="KW-0503">Monooxygenase</keyword>
<dbReference type="Proteomes" id="UP000031443">
    <property type="component" value="Unassembled WGS sequence"/>
</dbReference>
<dbReference type="GO" id="GO:0009804">
    <property type="term" value="P:coumarin metabolic process"/>
    <property type="evidence" value="ECO:0007669"/>
    <property type="project" value="TreeGrafter"/>
</dbReference>
<dbReference type="FunFam" id="1.10.630.10:FF:000238">
    <property type="entry name" value="Cytochrome P450 2A6"/>
    <property type="match status" value="2"/>
</dbReference>
<dbReference type="GO" id="GO:0006805">
    <property type="term" value="P:xenobiotic metabolic process"/>
    <property type="evidence" value="ECO:0007669"/>
    <property type="project" value="TreeGrafter"/>
</dbReference>
<evidence type="ECO:0000256" key="7">
    <source>
        <dbReference type="ARBA" id="ARBA00022824"/>
    </source>
</evidence>
<dbReference type="GO" id="GO:0005506">
    <property type="term" value="F:iron ion binding"/>
    <property type="evidence" value="ECO:0007669"/>
    <property type="project" value="InterPro"/>
</dbReference>
<name>M7AYK2_CHEMY</name>
<dbReference type="PANTHER" id="PTHR24300:SF180">
    <property type="entry name" value="CYTOCHROME P450 2A6"/>
    <property type="match status" value="1"/>
</dbReference>
<evidence type="ECO:0000256" key="4">
    <source>
        <dbReference type="ARBA" id="ARBA00010617"/>
    </source>
</evidence>
<protein>
    <submittedName>
        <fullName evidence="14">Cytochrome P450 2A13</fullName>
    </submittedName>
</protein>
<keyword evidence="10 13" id="KW-0408">Iron</keyword>
<evidence type="ECO:0000256" key="6">
    <source>
        <dbReference type="ARBA" id="ARBA00022723"/>
    </source>
</evidence>
<dbReference type="GO" id="GO:0005789">
    <property type="term" value="C:endoplasmic reticulum membrane"/>
    <property type="evidence" value="ECO:0007669"/>
    <property type="project" value="UniProtKB-SubCell"/>
</dbReference>
<dbReference type="PANTHER" id="PTHR24300">
    <property type="entry name" value="CYTOCHROME P450 508A4-RELATED"/>
    <property type="match status" value="1"/>
</dbReference>
<dbReference type="InterPro" id="IPR036396">
    <property type="entry name" value="Cyt_P450_sf"/>
</dbReference>
<evidence type="ECO:0000313" key="15">
    <source>
        <dbReference type="Proteomes" id="UP000031443"/>
    </source>
</evidence>
<evidence type="ECO:0000256" key="11">
    <source>
        <dbReference type="ARBA" id="ARBA00023033"/>
    </source>
</evidence>
<evidence type="ECO:0000256" key="3">
    <source>
        <dbReference type="ARBA" id="ARBA00004406"/>
    </source>
</evidence>
<dbReference type="AlphaFoldDB" id="M7AYK2"/>
<dbReference type="GO" id="GO:0020037">
    <property type="term" value="F:heme binding"/>
    <property type="evidence" value="ECO:0007669"/>
    <property type="project" value="InterPro"/>
</dbReference>
<keyword evidence="15" id="KW-1185">Reference proteome</keyword>